<reference evidence="1" key="2">
    <citation type="submission" date="2022-01" db="EMBL/GenBank/DDBJ databases">
        <authorList>
            <person name="Yamashiro T."/>
            <person name="Shiraishi A."/>
            <person name="Satake H."/>
            <person name="Nakayama K."/>
        </authorList>
    </citation>
    <scope>NUCLEOTIDE SEQUENCE</scope>
</reference>
<evidence type="ECO:0000313" key="1">
    <source>
        <dbReference type="EMBL" id="GJS87895.1"/>
    </source>
</evidence>
<reference evidence="1" key="1">
    <citation type="journal article" date="2022" name="Int. J. Mol. Sci.">
        <title>Draft Genome of Tanacetum Coccineum: Genomic Comparison of Closely Related Tanacetum-Family Plants.</title>
        <authorList>
            <person name="Yamashiro T."/>
            <person name="Shiraishi A."/>
            <person name="Nakayama K."/>
            <person name="Satake H."/>
        </authorList>
    </citation>
    <scope>NUCLEOTIDE SEQUENCE</scope>
</reference>
<keyword evidence="2" id="KW-1185">Reference proteome</keyword>
<accession>A0ABQ4ZFV2</accession>
<sequence>MGIQQHLQKIYNGKKAALKERYWVPEEDRTYDLERLRRGRPSYISEVDWDAQLAFWNDPKNLARAAQNKQNRAKSKVMETLATREYPSLIHTFFLTHTIGGVFLNPEDKALYDEMMRLQGVGSNTETGVPYTEDEIIAIVHEGEEKAIGGTFSCCRGFARTHATVICPSPPCNTSLNVAKLKKREKEMIEGRRRGCGDVRTIVRRMLGLFPGDMSPVERLNQNLLRSTIPGDMSPGKTVPKILQTYPERHVARESCH</sequence>
<evidence type="ECO:0008006" key="3">
    <source>
        <dbReference type="Google" id="ProtNLM"/>
    </source>
</evidence>
<proteinExistence type="predicted"/>
<name>A0ABQ4ZFV2_9ASTR</name>
<dbReference type="Proteomes" id="UP001151760">
    <property type="component" value="Unassembled WGS sequence"/>
</dbReference>
<protein>
    <recommendedName>
        <fullName evidence="3">Transposase</fullName>
    </recommendedName>
</protein>
<evidence type="ECO:0000313" key="2">
    <source>
        <dbReference type="Proteomes" id="UP001151760"/>
    </source>
</evidence>
<dbReference type="EMBL" id="BQNB010011233">
    <property type="protein sequence ID" value="GJS87895.1"/>
    <property type="molecule type" value="Genomic_DNA"/>
</dbReference>
<comment type="caution">
    <text evidence="1">The sequence shown here is derived from an EMBL/GenBank/DDBJ whole genome shotgun (WGS) entry which is preliminary data.</text>
</comment>
<gene>
    <name evidence="1" type="ORF">Tco_0770531</name>
</gene>
<organism evidence="1 2">
    <name type="scientific">Tanacetum coccineum</name>
    <dbReference type="NCBI Taxonomy" id="301880"/>
    <lineage>
        <taxon>Eukaryota</taxon>
        <taxon>Viridiplantae</taxon>
        <taxon>Streptophyta</taxon>
        <taxon>Embryophyta</taxon>
        <taxon>Tracheophyta</taxon>
        <taxon>Spermatophyta</taxon>
        <taxon>Magnoliopsida</taxon>
        <taxon>eudicotyledons</taxon>
        <taxon>Gunneridae</taxon>
        <taxon>Pentapetalae</taxon>
        <taxon>asterids</taxon>
        <taxon>campanulids</taxon>
        <taxon>Asterales</taxon>
        <taxon>Asteraceae</taxon>
        <taxon>Asteroideae</taxon>
        <taxon>Anthemideae</taxon>
        <taxon>Anthemidinae</taxon>
        <taxon>Tanacetum</taxon>
    </lineage>
</organism>